<dbReference type="RefSeq" id="WP_092372594.1">
    <property type="nucleotide sequence ID" value="NZ_FORX01000002.1"/>
</dbReference>
<keyword evidence="3 6" id="KW-0808">Transferase</keyword>
<comment type="similarity">
    <text evidence="1">Belongs to the glycosyltransferase 2 family.</text>
</comment>
<keyword evidence="2" id="KW-0328">Glycosyltransferase</keyword>
<proteinExistence type="inferred from homology"/>
<accession>A0A1I3PUJ3</accession>
<evidence type="ECO:0000256" key="1">
    <source>
        <dbReference type="ARBA" id="ARBA00006739"/>
    </source>
</evidence>
<evidence type="ECO:0000313" key="6">
    <source>
        <dbReference type="EMBL" id="SFJ24891.1"/>
    </source>
</evidence>
<feature type="transmembrane region" description="Helical" evidence="4">
    <location>
        <begin position="312"/>
        <end position="329"/>
    </location>
</feature>
<dbReference type="PANTHER" id="PTHR43630">
    <property type="entry name" value="POLY-BETA-1,6-N-ACETYL-D-GLUCOSAMINE SYNTHASE"/>
    <property type="match status" value="1"/>
</dbReference>
<feature type="transmembrane region" description="Helical" evidence="4">
    <location>
        <begin position="6"/>
        <end position="27"/>
    </location>
</feature>
<feature type="domain" description="Glycosyltransferase 2-like" evidence="5">
    <location>
        <begin position="45"/>
        <end position="206"/>
    </location>
</feature>
<gene>
    <name evidence="6" type="ORF">SAMN04488082_102112</name>
</gene>
<dbReference type="Gene3D" id="3.90.550.10">
    <property type="entry name" value="Spore Coat Polysaccharide Biosynthesis Protein SpsA, Chain A"/>
    <property type="match status" value="1"/>
</dbReference>
<keyword evidence="7" id="KW-1185">Reference proteome</keyword>
<dbReference type="InterPro" id="IPR001173">
    <property type="entry name" value="Glyco_trans_2-like"/>
</dbReference>
<dbReference type="AlphaFoldDB" id="A0A1I3PUJ3"/>
<dbReference type="InterPro" id="IPR029044">
    <property type="entry name" value="Nucleotide-diphossugar_trans"/>
</dbReference>
<dbReference type="SUPFAM" id="SSF53448">
    <property type="entry name" value="Nucleotide-diphospho-sugar transferases"/>
    <property type="match status" value="1"/>
</dbReference>
<dbReference type="STRING" id="52560.SAMN04488082_102112"/>
<evidence type="ECO:0000256" key="3">
    <source>
        <dbReference type="ARBA" id="ARBA00022679"/>
    </source>
</evidence>
<keyword evidence="4" id="KW-0812">Transmembrane</keyword>
<evidence type="ECO:0000256" key="4">
    <source>
        <dbReference type="SAM" id="Phobius"/>
    </source>
</evidence>
<dbReference type="Proteomes" id="UP000198635">
    <property type="component" value="Unassembled WGS sequence"/>
</dbReference>
<dbReference type="OrthoDB" id="9802632at2"/>
<reference evidence="7" key="1">
    <citation type="submission" date="2016-10" db="EMBL/GenBank/DDBJ databases">
        <authorList>
            <person name="Varghese N."/>
            <person name="Submissions S."/>
        </authorList>
    </citation>
    <scope>NUCLEOTIDE SEQUENCE [LARGE SCALE GENOMIC DNA]</scope>
    <source>
        <strain evidence="7">DSM 5918</strain>
    </source>
</reference>
<keyword evidence="4" id="KW-1133">Transmembrane helix</keyword>
<dbReference type="PANTHER" id="PTHR43630:SF1">
    <property type="entry name" value="POLY-BETA-1,6-N-ACETYL-D-GLUCOSAMINE SYNTHASE"/>
    <property type="match status" value="1"/>
</dbReference>
<keyword evidence="4" id="KW-0472">Membrane</keyword>
<evidence type="ECO:0000313" key="7">
    <source>
        <dbReference type="Proteomes" id="UP000198635"/>
    </source>
</evidence>
<dbReference type="GO" id="GO:0016757">
    <property type="term" value="F:glycosyltransferase activity"/>
    <property type="evidence" value="ECO:0007669"/>
    <property type="project" value="UniProtKB-KW"/>
</dbReference>
<evidence type="ECO:0000259" key="5">
    <source>
        <dbReference type="Pfam" id="PF00535"/>
    </source>
</evidence>
<name>A0A1I3PUJ3_9BACT</name>
<organism evidence="6 7">
    <name type="scientific">Desulfomicrobium apsheronum</name>
    <dbReference type="NCBI Taxonomy" id="52560"/>
    <lineage>
        <taxon>Bacteria</taxon>
        <taxon>Pseudomonadati</taxon>
        <taxon>Thermodesulfobacteriota</taxon>
        <taxon>Desulfovibrionia</taxon>
        <taxon>Desulfovibrionales</taxon>
        <taxon>Desulfomicrobiaceae</taxon>
        <taxon>Desulfomicrobium</taxon>
    </lineage>
</organism>
<dbReference type="EMBL" id="FORX01000002">
    <property type="protein sequence ID" value="SFJ24891.1"/>
    <property type="molecule type" value="Genomic_DNA"/>
</dbReference>
<evidence type="ECO:0000256" key="2">
    <source>
        <dbReference type="ARBA" id="ARBA00022676"/>
    </source>
</evidence>
<dbReference type="Pfam" id="PF00535">
    <property type="entry name" value="Glycos_transf_2"/>
    <property type="match status" value="1"/>
</dbReference>
<feature type="transmembrane region" description="Helical" evidence="4">
    <location>
        <begin position="341"/>
        <end position="360"/>
    </location>
</feature>
<sequence>MSTLFWLSFAALAYAFAGYPVLVRVAAAVWGKRILRDEGVVPRISVLLSVYNEEPVIRQKIENFLALDYPEDRIELIVISDGCTDQTEEIVRSFAITRVRLFIQEERGGKTLALNRGAAEATGEILVFTDANSMFRPASIRKLVAPFADATVGLVSGRSIYVDSEGNETLGGVYRRYEEWIKEGESRLFSIVGADGAIYALRRDVFEPLKPEFINDLLHPIQVVSKGLKAVSEPLALVVEACEDDGDAELKRQTRIMAQSWHVCLRHLGGIIRDGQYGYAWQMASHKILRWITLPMLGALGLSAFFNLFNFFPTLSFVSLFWLVSFAWLGSKGKDGIARVAWVFFVLHWAALIGLYKLIIGETFVKWEPRTN</sequence>
<protein>
    <submittedName>
        <fullName evidence="6">Glycosyltransferase, catalytic subunit of cellulose synthase and poly-beta-1,6-N-acetylglucosamine synthase</fullName>
    </submittedName>
</protein>
<dbReference type="CDD" id="cd06439">
    <property type="entry name" value="CESA_like_1"/>
    <property type="match status" value="1"/>
</dbReference>